<dbReference type="Pfam" id="PF05402">
    <property type="entry name" value="PqqD"/>
    <property type="match status" value="1"/>
</dbReference>
<dbReference type="EMBL" id="QPJY01000008">
    <property type="protein sequence ID" value="RCX27977.1"/>
    <property type="molecule type" value="Genomic_DNA"/>
</dbReference>
<gene>
    <name evidence="2" type="ORF">DFQ59_1085</name>
</gene>
<protein>
    <submittedName>
        <fullName evidence="2">Coenzyme PQQ synthesis protein D (PqqD)</fullName>
    </submittedName>
</protein>
<sequence length="119" mass="12791">MDMSQRFTPAARPVTQDSVLTHTRECTVREQEEQYLVYNAATDELHLIPPAGRYLYELCDGLATVGEIAAAVAGIAEARTGEAEGSVVAFLQQLVDRGVLRHGEPHPDADGPQTGAATE</sequence>
<dbReference type="InterPro" id="IPR041881">
    <property type="entry name" value="PqqD_sf"/>
</dbReference>
<dbReference type="Gene3D" id="1.10.10.1150">
    <property type="entry name" value="Coenzyme PQQ synthesis protein D (PqqD)"/>
    <property type="match status" value="1"/>
</dbReference>
<name>A0A369C5S9_9GAMM</name>
<keyword evidence="3" id="KW-1185">Reference proteome</keyword>
<evidence type="ECO:0000256" key="1">
    <source>
        <dbReference type="SAM" id="MobiDB-lite"/>
    </source>
</evidence>
<proteinExistence type="predicted"/>
<accession>A0A369C5S9</accession>
<dbReference type="Proteomes" id="UP000252707">
    <property type="component" value="Unassembled WGS sequence"/>
</dbReference>
<feature type="region of interest" description="Disordered" evidence="1">
    <location>
        <begin position="99"/>
        <end position="119"/>
    </location>
</feature>
<evidence type="ECO:0000313" key="2">
    <source>
        <dbReference type="EMBL" id="RCX27977.1"/>
    </source>
</evidence>
<dbReference type="InterPro" id="IPR008792">
    <property type="entry name" value="PQQD"/>
</dbReference>
<organism evidence="2 3">
    <name type="scientific">Thioalbus denitrificans</name>
    <dbReference type="NCBI Taxonomy" id="547122"/>
    <lineage>
        <taxon>Bacteria</taxon>
        <taxon>Pseudomonadati</taxon>
        <taxon>Pseudomonadota</taxon>
        <taxon>Gammaproteobacteria</taxon>
        <taxon>Chromatiales</taxon>
        <taxon>Ectothiorhodospiraceae</taxon>
        <taxon>Thioalbus</taxon>
    </lineage>
</organism>
<dbReference type="AlphaFoldDB" id="A0A369C5S9"/>
<feature type="compositionally biased region" description="Basic and acidic residues" evidence="1">
    <location>
        <begin position="99"/>
        <end position="109"/>
    </location>
</feature>
<comment type="caution">
    <text evidence="2">The sequence shown here is derived from an EMBL/GenBank/DDBJ whole genome shotgun (WGS) entry which is preliminary data.</text>
</comment>
<evidence type="ECO:0000313" key="3">
    <source>
        <dbReference type="Proteomes" id="UP000252707"/>
    </source>
</evidence>
<reference evidence="2 3" key="1">
    <citation type="submission" date="2018-07" db="EMBL/GenBank/DDBJ databases">
        <title>Genomic Encyclopedia of Type Strains, Phase IV (KMG-IV): sequencing the most valuable type-strain genomes for metagenomic binning, comparative biology and taxonomic classification.</title>
        <authorList>
            <person name="Goeker M."/>
        </authorList>
    </citation>
    <scope>NUCLEOTIDE SEQUENCE [LARGE SCALE GENOMIC DNA]</scope>
    <source>
        <strain evidence="2 3">DSM 26407</strain>
    </source>
</reference>